<accession>W4JZE7</accession>
<dbReference type="HOGENOM" id="CLU_1378288_0_0_1"/>
<feature type="compositionally biased region" description="Basic residues" evidence="1">
    <location>
        <begin position="137"/>
        <end position="151"/>
    </location>
</feature>
<dbReference type="KEGG" id="hir:HETIRDRAFT_453401"/>
<dbReference type="RefSeq" id="XP_009549129.1">
    <property type="nucleotide sequence ID" value="XM_009550834.1"/>
</dbReference>
<reference evidence="2 3" key="1">
    <citation type="journal article" date="2012" name="New Phytol.">
        <title>Insight into trade-off between wood decay and parasitism from the genome of a fungal forest pathogen.</title>
        <authorList>
            <person name="Olson A."/>
            <person name="Aerts A."/>
            <person name="Asiegbu F."/>
            <person name="Belbahri L."/>
            <person name="Bouzid O."/>
            <person name="Broberg A."/>
            <person name="Canback B."/>
            <person name="Coutinho P.M."/>
            <person name="Cullen D."/>
            <person name="Dalman K."/>
            <person name="Deflorio G."/>
            <person name="van Diepen L.T."/>
            <person name="Dunand C."/>
            <person name="Duplessis S."/>
            <person name="Durling M."/>
            <person name="Gonthier P."/>
            <person name="Grimwood J."/>
            <person name="Fossdal C.G."/>
            <person name="Hansson D."/>
            <person name="Henrissat B."/>
            <person name="Hietala A."/>
            <person name="Himmelstrand K."/>
            <person name="Hoffmeister D."/>
            <person name="Hogberg N."/>
            <person name="James T.Y."/>
            <person name="Karlsson M."/>
            <person name="Kohler A."/>
            <person name="Kues U."/>
            <person name="Lee Y.H."/>
            <person name="Lin Y.C."/>
            <person name="Lind M."/>
            <person name="Lindquist E."/>
            <person name="Lombard V."/>
            <person name="Lucas S."/>
            <person name="Lunden K."/>
            <person name="Morin E."/>
            <person name="Murat C."/>
            <person name="Park J."/>
            <person name="Raffaello T."/>
            <person name="Rouze P."/>
            <person name="Salamov A."/>
            <person name="Schmutz J."/>
            <person name="Solheim H."/>
            <person name="Stahlberg J."/>
            <person name="Velez H."/>
            <person name="de Vries R.P."/>
            <person name="Wiebenga A."/>
            <person name="Woodward S."/>
            <person name="Yakovlev I."/>
            <person name="Garbelotto M."/>
            <person name="Martin F."/>
            <person name="Grigoriev I.V."/>
            <person name="Stenlid J."/>
        </authorList>
    </citation>
    <scope>NUCLEOTIDE SEQUENCE [LARGE SCALE GENOMIC DNA]</scope>
    <source>
        <strain evidence="2 3">TC 32-1</strain>
    </source>
</reference>
<feature type="region of interest" description="Disordered" evidence="1">
    <location>
        <begin position="124"/>
        <end position="189"/>
    </location>
</feature>
<dbReference type="GeneID" id="20676379"/>
<protein>
    <submittedName>
        <fullName evidence="2">Uncharacterized protein</fullName>
    </submittedName>
</protein>
<dbReference type="OrthoDB" id="2442602at2759"/>
<dbReference type="Proteomes" id="UP000030671">
    <property type="component" value="Unassembled WGS sequence"/>
</dbReference>
<keyword evidence="3" id="KW-1185">Reference proteome</keyword>
<dbReference type="STRING" id="747525.W4JZE7"/>
<gene>
    <name evidence="2" type="ORF">HETIRDRAFT_453401</name>
</gene>
<sequence>MDPPIAPAPVARNDVPLMAVNHEDRPRQTPHGQQSVHRQVRYKDRFQSLRERYDQVTAMHEDYERALNAAFEKERKLQFEIDSLLDVWVVNGNMPVDYSPYDPQYPRPQPQPAYYAEHAPPAEHAHYHPNAQPHAHPLSRPRPPQHHHQPSHVHQAQPQAHPHPHPSAYANPRYTNGNGHSSSSLPVVIPLPPFLHGS</sequence>
<organism evidence="2 3">
    <name type="scientific">Heterobasidion irregulare (strain TC 32-1)</name>
    <dbReference type="NCBI Taxonomy" id="747525"/>
    <lineage>
        <taxon>Eukaryota</taxon>
        <taxon>Fungi</taxon>
        <taxon>Dikarya</taxon>
        <taxon>Basidiomycota</taxon>
        <taxon>Agaricomycotina</taxon>
        <taxon>Agaricomycetes</taxon>
        <taxon>Russulales</taxon>
        <taxon>Bondarzewiaceae</taxon>
        <taxon>Heterobasidion</taxon>
        <taxon>Heterobasidion annosum species complex</taxon>
    </lineage>
</organism>
<proteinExistence type="predicted"/>
<dbReference type="EMBL" id="KI925461">
    <property type="protein sequence ID" value="ETW78829.1"/>
    <property type="molecule type" value="Genomic_DNA"/>
</dbReference>
<evidence type="ECO:0000313" key="2">
    <source>
        <dbReference type="EMBL" id="ETW78829.1"/>
    </source>
</evidence>
<name>W4JZE7_HETIT</name>
<dbReference type="AlphaFoldDB" id="W4JZE7"/>
<evidence type="ECO:0000256" key="1">
    <source>
        <dbReference type="SAM" id="MobiDB-lite"/>
    </source>
</evidence>
<dbReference type="InParanoid" id="W4JZE7"/>
<evidence type="ECO:0000313" key="3">
    <source>
        <dbReference type="Proteomes" id="UP000030671"/>
    </source>
</evidence>